<proteinExistence type="predicted"/>
<sequence length="180" mass="20381">MMRGLVEKWKHPIWFHFDTTMTKKLFDDIIIKMEGNSFEIRAIVCDLGNHTLRSEFGIDKGPFSSPIHLIPAELSTFLLILLIFSSSLKPLLIYCIGGARQRVRLAVQVLSNIVAKAFTIHSQSKEATSKEKKSSSKSNRTFLSSFGRLLLRQVGQGCSESLRQDKDNDTNKIPQCIIRI</sequence>
<dbReference type="AlphaFoldDB" id="A0A7R8D5X3"/>
<organism evidence="1 2">
    <name type="scientific">Lepeophtheirus salmonis</name>
    <name type="common">Salmon louse</name>
    <name type="synonym">Caligus salmonis</name>
    <dbReference type="NCBI Taxonomy" id="72036"/>
    <lineage>
        <taxon>Eukaryota</taxon>
        <taxon>Metazoa</taxon>
        <taxon>Ecdysozoa</taxon>
        <taxon>Arthropoda</taxon>
        <taxon>Crustacea</taxon>
        <taxon>Multicrustacea</taxon>
        <taxon>Hexanauplia</taxon>
        <taxon>Copepoda</taxon>
        <taxon>Siphonostomatoida</taxon>
        <taxon>Caligidae</taxon>
        <taxon>Lepeophtheirus</taxon>
    </lineage>
</organism>
<evidence type="ECO:0000313" key="1">
    <source>
        <dbReference type="EMBL" id="CAF2984130.1"/>
    </source>
</evidence>
<dbReference type="Proteomes" id="UP000675881">
    <property type="component" value="Chromosome 6"/>
</dbReference>
<keyword evidence="2" id="KW-1185">Reference proteome</keyword>
<dbReference type="EMBL" id="HG994585">
    <property type="protein sequence ID" value="CAF2984130.1"/>
    <property type="molecule type" value="Genomic_DNA"/>
</dbReference>
<reference evidence="1" key="1">
    <citation type="submission" date="2021-02" db="EMBL/GenBank/DDBJ databases">
        <authorList>
            <person name="Bekaert M."/>
        </authorList>
    </citation>
    <scope>NUCLEOTIDE SEQUENCE</scope>
    <source>
        <strain evidence="1">IoA-00</strain>
    </source>
</reference>
<name>A0A7R8D5X3_LEPSM</name>
<accession>A0A7R8D5X3</accession>
<protein>
    <submittedName>
        <fullName evidence="1">(salmon louse) hypothetical protein</fullName>
    </submittedName>
</protein>
<evidence type="ECO:0000313" key="2">
    <source>
        <dbReference type="Proteomes" id="UP000675881"/>
    </source>
</evidence>
<gene>
    <name evidence="1" type="ORF">LSAA_12101</name>
</gene>